<keyword evidence="5 7" id="KW-1133">Transmembrane helix</keyword>
<comment type="caution">
    <text evidence="9">The sequence shown here is derived from an EMBL/GenBank/DDBJ whole genome shotgun (WGS) entry which is preliminary data.</text>
</comment>
<feature type="transmembrane region" description="Helical" evidence="7">
    <location>
        <begin position="165"/>
        <end position="188"/>
    </location>
</feature>
<dbReference type="InterPro" id="IPR005828">
    <property type="entry name" value="MFS_sugar_transport-like"/>
</dbReference>
<dbReference type="SUPFAM" id="SSF103473">
    <property type="entry name" value="MFS general substrate transporter"/>
    <property type="match status" value="1"/>
</dbReference>
<evidence type="ECO:0000256" key="5">
    <source>
        <dbReference type="ARBA" id="ARBA00022989"/>
    </source>
</evidence>
<keyword evidence="3" id="KW-0813">Transport</keyword>
<keyword evidence="6 7" id="KW-0472">Membrane</keyword>
<dbReference type="Pfam" id="PF00083">
    <property type="entry name" value="Sugar_tr"/>
    <property type="match status" value="1"/>
</dbReference>
<evidence type="ECO:0000259" key="8">
    <source>
        <dbReference type="PROSITE" id="PS50850"/>
    </source>
</evidence>
<dbReference type="InterPro" id="IPR036259">
    <property type="entry name" value="MFS_trans_sf"/>
</dbReference>
<name>A0AAV4HR13_9GAST</name>
<evidence type="ECO:0000313" key="9">
    <source>
        <dbReference type="EMBL" id="GFR99646.1"/>
    </source>
</evidence>
<dbReference type="AlphaFoldDB" id="A0AAV4HR13"/>
<evidence type="ECO:0000256" key="3">
    <source>
        <dbReference type="ARBA" id="ARBA00022448"/>
    </source>
</evidence>
<sequence length="202" mass="22105">MGWTCGQTYRTWMNAKSDGVANTIGQRSKSYDVETAEKEKCAVTCKPFTQEDYVELAVTSFADAPGLLVAYLLQLVMGRRACMSLATTIYSTFLFISNICLSRSMLTAFLFISRGMISGAHQIVFIYTSECYPTTIRALGMGINSGLARVGAVVTPYVAQVATQWSAFFSFSVYGVFGLLAALFSFLLPFDTKGRAMVDSSH</sequence>
<evidence type="ECO:0000256" key="2">
    <source>
        <dbReference type="ARBA" id="ARBA00008335"/>
    </source>
</evidence>
<feature type="domain" description="Major facilitator superfamily (MFS) profile" evidence="8">
    <location>
        <begin position="1"/>
        <end position="193"/>
    </location>
</feature>
<dbReference type="PANTHER" id="PTHR23511:SF5">
    <property type="entry name" value="MAJOR FACILITATOR-TYPE TRANSPORTER HXNZ-RELATED"/>
    <property type="match status" value="1"/>
</dbReference>
<evidence type="ECO:0000256" key="6">
    <source>
        <dbReference type="ARBA" id="ARBA00023136"/>
    </source>
</evidence>
<evidence type="ECO:0000256" key="7">
    <source>
        <dbReference type="SAM" id="Phobius"/>
    </source>
</evidence>
<comment type="subcellular location">
    <subcellularLocation>
        <location evidence="1">Membrane</location>
        <topology evidence="1">Multi-pass membrane protein</topology>
    </subcellularLocation>
</comment>
<dbReference type="InterPro" id="IPR020846">
    <property type="entry name" value="MFS_dom"/>
</dbReference>
<evidence type="ECO:0000256" key="1">
    <source>
        <dbReference type="ARBA" id="ARBA00004141"/>
    </source>
</evidence>
<dbReference type="Proteomes" id="UP000762676">
    <property type="component" value="Unassembled WGS sequence"/>
</dbReference>
<feature type="transmembrane region" description="Helical" evidence="7">
    <location>
        <begin position="89"/>
        <end position="112"/>
    </location>
</feature>
<dbReference type="Gene3D" id="1.20.1250.20">
    <property type="entry name" value="MFS general substrate transporter like domains"/>
    <property type="match status" value="1"/>
</dbReference>
<dbReference type="GO" id="GO:0022857">
    <property type="term" value="F:transmembrane transporter activity"/>
    <property type="evidence" value="ECO:0007669"/>
    <property type="project" value="InterPro"/>
</dbReference>
<dbReference type="EMBL" id="BMAT01009152">
    <property type="protein sequence ID" value="GFR99646.1"/>
    <property type="molecule type" value="Genomic_DNA"/>
</dbReference>
<keyword evidence="10" id="KW-1185">Reference proteome</keyword>
<evidence type="ECO:0000256" key="4">
    <source>
        <dbReference type="ARBA" id="ARBA00022692"/>
    </source>
</evidence>
<organism evidence="9 10">
    <name type="scientific">Elysia marginata</name>
    <dbReference type="NCBI Taxonomy" id="1093978"/>
    <lineage>
        <taxon>Eukaryota</taxon>
        <taxon>Metazoa</taxon>
        <taxon>Spiralia</taxon>
        <taxon>Lophotrochozoa</taxon>
        <taxon>Mollusca</taxon>
        <taxon>Gastropoda</taxon>
        <taxon>Heterobranchia</taxon>
        <taxon>Euthyneura</taxon>
        <taxon>Panpulmonata</taxon>
        <taxon>Sacoglossa</taxon>
        <taxon>Placobranchoidea</taxon>
        <taxon>Plakobranchidae</taxon>
        <taxon>Elysia</taxon>
    </lineage>
</organism>
<dbReference type="PROSITE" id="PS50850">
    <property type="entry name" value="MFS"/>
    <property type="match status" value="1"/>
</dbReference>
<proteinExistence type="inferred from homology"/>
<accession>A0AAV4HR13</accession>
<keyword evidence="4 7" id="KW-0812">Transmembrane</keyword>
<evidence type="ECO:0000313" key="10">
    <source>
        <dbReference type="Proteomes" id="UP000762676"/>
    </source>
</evidence>
<dbReference type="GO" id="GO:0016020">
    <property type="term" value="C:membrane"/>
    <property type="evidence" value="ECO:0007669"/>
    <property type="project" value="UniProtKB-SubCell"/>
</dbReference>
<gene>
    <name evidence="9" type="ORF">ElyMa_004534000</name>
</gene>
<comment type="similarity">
    <text evidence="2">Belongs to the major facilitator superfamily.</text>
</comment>
<dbReference type="PANTHER" id="PTHR23511">
    <property type="entry name" value="SYNAPTIC VESICLE GLYCOPROTEIN 2"/>
    <property type="match status" value="1"/>
</dbReference>
<reference evidence="9 10" key="1">
    <citation type="journal article" date="2021" name="Elife">
        <title>Chloroplast acquisition without the gene transfer in kleptoplastic sea slugs, Plakobranchus ocellatus.</title>
        <authorList>
            <person name="Maeda T."/>
            <person name="Takahashi S."/>
            <person name="Yoshida T."/>
            <person name="Shimamura S."/>
            <person name="Takaki Y."/>
            <person name="Nagai Y."/>
            <person name="Toyoda A."/>
            <person name="Suzuki Y."/>
            <person name="Arimoto A."/>
            <person name="Ishii H."/>
            <person name="Satoh N."/>
            <person name="Nishiyama T."/>
            <person name="Hasebe M."/>
            <person name="Maruyama T."/>
            <person name="Minagawa J."/>
            <person name="Obokata J."/>
            <person name="Shigenobu S."/>
        </authorList>
    </citation>
    <scope>NUCLEOTIDE SEQUENCE [LARGE SCALE GENOMIC DNA]</scope>
</reference>
<protein>
    <submittedName>
        <fullName evidence="9">Synaptic vesicle 2-related protein</fullName>
    </submittedName>
</protein>